<keyword evidence="3 7" id="KW-0812">Transmembrane</keyword>
<dbReference type="PANTHER" id="PTHR34390:SF2">
    <property type="entry name" value="SUCCINATE TRANSPORTER SUBUNIT YJJP-RELATED"/>
    <property type="match status" value="1"/>
</dbReference>
<organism evidence="9 10">
    <name type="scientific">Enterococcus rotai</name>
    <dbReference type="NCBI Taxonomy" id="118060"/>
    <lineage>
        <taxon>Bacteria</taxon>
        <taxon>Bacillati</taxon>
        <taxon>Bacillota</taxon>
        <taxon>Bacilli</taxon>
        <taxon>Lactobacillales</taxon>
        <taxon>Enterococcaceae</taxon>
        <taxon>Enterococcus</taxon>
    </lineage>
</organism>
<dbReference type="Proteomes" id="UP000067523">
    <property type="component" value="Chromosome"/>
</dbReference>
<gene>
    <name evidence="9" type="ORF">ATZ35_12550</name>
</gene>
<keyword evidence="4 7" id="KW-1133">Transmembrane helix</keyword>
<dbReference type="GO" id="GO:0015744">
    <property type="term" value="P:succinate transport"/>
    <property type="evidence" value="ECO:0007669"/>
    <property type="project" value="TreeGrafter"/>
</dbReference>
<sequence>MEENKQTNTQLILDTCLMAGKIMTESGSEVYRVEDTMNRIAENAGQKESVSYVTATGLFMGFRSSNYTQLENVTERSINLEKVAIVNNLSRKFADKEISLVELNHKLTNINHEAPTYSVSLQILAAGLVSCTLMYIFGGNWHDFLATFLIGMIGYSVAYFTKEWLNIKFLDDFLAAFTIGLLAYLAVKFHLAGNIDNIIIGAVMPLVPGVAITNSFRDILAGHLLSGTARATEAIFIAGSIGIGIAIVFKLFM</sequence>
<evidence type="ECO:0000313" key="10">
    <source>
        <dbReference type="Proteomes" id="UP000067523"/>
    </source>
</evidence>
<dbReference type="AlphaFoldDB" id="A0A0U2XAN4"/>
<protein>
    <recommendedName>
        <fullName evidence="8">Threonine/serine exporter-like N-terminal domain-containing protein</fullName>
    </recommendedName>
</protein>
<evidence type="ECO:0000256" key="5">
    <source>
        <dbReference type="ARBA" id="ARBA00023136"/>
    </source>
</evidence>
<dbReference type="RefSeq" id="WP_208927553.1">
    <property type="nucleotide sequence ID" value="NZ_CP013655.1"/>
</dbReference>
<comment type="subcellular location">
    <subcellularLocation>
        <location evidence="1">Cell membrane</location>
        <topology evidence="1">Multi-pass membrane protein</topology>
    </subcellularLocation>
</comment>
<feature type="domain" description="Threonine/serine exporter-like N-terminal" evidence="8">
    <location>
        <begin position="14"/>
        <end position="251"/>
    </location>
</feature>
<feature type="transmembrane region" description="Helical" evidence="7">
    <location>
        <begin position="232"/>
        <end position="252"/>
    </location>
</feature>
<evidence type="ECO:0000256" key="1">
    <source>
        <dbReference type="ARBA" id="ARBA00004651"/>
    </source>
</evidence>
<dbReference type="PANTHER" id="PTHR34390">
    <property type="entry name" value="UPF0442 PROTEIN YJJB-RELATED"/>
    <property type="match status" value="1"/>
</dbReference>
<reference evidence="10" key="1">
    <citation type="submission" date="2015-12" db="EMBL/GenBank/DDBJ databases">
        <authorList>
            <person name="Lauer A."/>
            <person name="Humrighouse B."/>
            <person name="Loparev V."/>
            <person name="Shewmaker P.L."/>
            <person name="Whitney A.M."/>
            <person name="McLaughlin R.W."/>
        </authorList>
    </citation>
    <scope>NUCLEOTIDE SEQUENCE [LARGE SCALE GENOMIC DNA]</scope>
    <source>
        <strain evidence="10">LMG 26678</strain>
    </source>
</reference>
<evidence type="ECO:0000256" key="2">
    <source>
        <dbReference type="ARBA" id="ARBA00022475"/>
    </source>
</evidence>
<evidence type="ECO:0000256" key="6">
    <source>
        <dbReference type="ARBA" id="ARBA00034125"/>
    </source>
</evidence>
<feature type="transmembrane region" description="Helical" evidence="7">
    <location>
        <begin position="119"/>
        <end position="138"/>
    </location>
</feature>
<keyword evidence="5 7" id="KW-0472">Membrane</keyword>
<accession>A0A0U2XAN4</accession>
<evidence type="ECO:0000256" key="7">
    <source>
        <dbReference type="SAM" id="Phobius"/>
    </source>
</evidence>
<comment type="similarity">
    <text evidence="6">Belongs to the ThrE exporter (TC 2.A.79) family.</text>
</comment>
<keyword evidence="10" id="KW-1185">Reference proteome</keyword>
<dbReference type="Pfam" id="PF06738">
    <property type="entry name" value="ThrE"/>
    <property type="match status" value="1"/>
</dbReference>
<dbReference type="InterPro" id="IPR050539">
    <property type="entry name" value="ThrE_Dicarb/AminoAcid_Exp"/>
</dbReference>
<dbReference type="EMBL" id="CP013655">
    <property type="protein sequence ID" value="ALS37943.1"/>
    <property type="molecule type" value="Genomic_DNA"/>
</dbReference>
<evidence type="ECO:0000256" key="3">
    <source>
        <dbReference type="ARBA" id="ARBA00022692"/>
    </source>
</evidence>
<proteinExistence type="inferred from homology"/>
<evidence type="ECO:0000259" key="8">
    <source>
        <dbReference type="Pfam" id="PF06738"/>
    </source>
</evidence>
<feature type="transmembrane region" description="Helical" evidence="7">
    <location>
        <begin position="144"/>
        <end position="161"/>
    </location>
</feature>
<name>A0A0U2XAN4_9ENTE</name>
<dbReference type="GO" id="GO:0022857">
    <property type="term" value="F:transmembrane transporter activity"/>
    <property type="evidence" value="ECO:0007669"/>
    <property type="project" value="InterPro"/>
</dbReference>
<dbReference type="STRING" id="118060.ATZ35_12550"/>
<dbReference type="GO" id="GO:0005886">
    <property type="term" value="C:plasma membrane"/>
    <property type="evidence" value="ECO:0007669"/>
    <property type="project" value="UniProtKB-SubCell"/>
</dbReference>
<feature type="transmembrane region" description="Helical" evidence="7">
    <location>
        <begin position="173"/>
        <end position="192"/>
    </location>
</feature>
<dbReference type="InterPro" id="IPR010619">
    <property type="entry name" value="ThrE-like_N"/>
</dbReference>
<evidence type="ECO:0000256" key="4">
    <source>
        <dbReference type="ARBA" id="ARBA00022989"/>
    </source>
</evidence>
<evidence type="ECO:0000313" key="9">
    <source>
        <dbReference type="EMBL" id="ALS37943.1"/>
    </source>
</evidence>
<keyword evidence="2" id="KW-1003">Cell membrane</keyword>
<dbReference type="KEGG" id="erx:ATZ35_12550"/>